<proteinExistence type="predicted"/>
<dbReference type="PROSITE" id="PS50191">
    <property type="entry name" value="CRAL_TRIO"/>
    <property type="match status" value="1"/>
</dbReference>
<evidence type="ECO:0000313" key="3">
    <source>
        <dbReference type="EMBL" id="KAL2480847.1"/>
    </source>
</evidence>
<dbReference type="InterPro" id="IPR036273">
    <property type="entry name" value="CRAL/TRIO_N_dom_sf"/>
</dbReference>
<dbReference type="SUPFAM" id="SSF46938">
    <property type="entry name" value="CRAL/TRIO N-terminal domain"/>
    <property type="match status" value="1"/>
</dbReference>
<comment type="caution">
    <text evidence="3">The sequence shown here is derived from an EMBL/GenBank/DDBJ whole genome shotgun (WGS) entry which is preliminary data.</text>
</comment>
<dbReference type="SMART" id="SM00516">
    <property type="entry name" value="SEC14"/>
    <property type="match status" value="1"/>
</dbReference>
<accession>A0ABD1QYL6</accession>
<dbReference type="InterPro" id="IPR036865">
    <property type="entry name" value="CRAL-TRIO_dom_sf"/>
</dbReference>
<evidence type="ECO:0000256" key="1">
    <source>
        <dbReference type="SAM" id="MobiDB-lite"/>
    </source>
</evidence>
<sequence>MSFKKLGASDARKTLSSEEEQANVLIYDVFSPLSNCSFFLSKKVDNPQPEGAPPPPLPWSHVEEVNRRMCLPAARVEGIIARNWNTKKASMMLKEAIKWWLEYKPEKIRWDDIAHEAETGKIYRAKYLDKYGRTVLVMRPGFQNTQGVEGQIKYLVYCMENAISNLNPTQEQMVWLIDFQGWNMGCLSVKVTRETARVLQDRYPERLGLAILYNPPKVFESFWLLVKPFLEHKTYKKVKFVYSDQPQSLKIMEALFNMDKMESAFGGKSTESFDYQAYAKRMKEEEKKMSDASDASTSDQMSVMSELQQSESLVSDVGSNASDEGDSSCNDETTSNWDSLDAIEHMQFDCRKKDDDKNAAKN</sequence>
<dbReference type="InterPro" id="IPR001251">
    <property type="entry name" value="CRAL-TRIO_dom"/>
</dbReference>
<dbReference type="SUPFAM" id="SSF52087">
    <property type="entry name" value="CRAL/TRIO domain"/>
    <property type="match status" value="1"/>
</dbReference>
<name>A0ABD1QYL6_9LAMI</name>
<evidence type="ECO:0000259" key="2">
    <source>
        <dbReference type="PROSITE" id="PS50191"/>
    </source>
</evidence>
<keyword evidence="4" id="KW-1185">Reference proteome</keyword>
<dbReference type="AlphaFoldDB" id="A0ABD1QYL6"/>
<dbReference type="Pfam" id="PF00650">
    <property type="entry name" value="CRAL_TRIO"/>
    <property type="match status" value="1"/>
</dbReference>
<dbReference type="Proteomes" id="UP001604336">
    <property type="component" value="Unassembled WGS sequence"/>
</dbReference>
<reference evidence="4" key="1">
    <citation type="submission" date="2024-07" db="EMBL/GenBank/DDBJ databases">
        <title>Two chromosome-level genome assemblies of Korean endemic species Abeliophyllum distichum and Forsythia ovata (Oleaceae).</title>
        <authorList>
            <person name="Jang H."/>
        </authorList>
    </citation>
    <scope>NUCLEOTIDE SEQUENCE [LARGE SCALE GENOMIC DNA]</scope>
</reference>
<protein>
    <submittedName>
        <fullName evidence="3">Sec14p-like phosphatidylinositol transfer family protein</fullName>
    </submittedName>
</protein>
<evidence type="ECO:0000313" key="4">
    <source>
        <dbReference type="Proteomes" id="UP001604336"/>
    </source>
</evidence>
<gene>
    <name evidence="3" type="ORF">Adt_33813</name>
</gene>
<organism evidence="3 4">
    <name type="scientific">Abeliophyllum distichum</name>
    <dbReference type="NCBI Taxonomy" id="126358"/>
    <lineage>
        <taxon>Eukaryota</taxon>
        <taxon>Viridiplantae</taxon>
        <taxon>Streptophyta</taxon>
        <taxon>Embryophyta</taxon>
        <taxon>Tracheophyta</taxon>
        <taxon>Spermatophyta</taxon>
        <taxon>Magnoliopsida</taxon>
        <taxon>eudicotyledons</taxon>
        <taxon>Gunneridae</taxon>
        <taxon>Pentapetalae</taxon>
        <taxon>asterids</taxon>
        <taxon>lamiids</taxon>
        <taxon>Lamiales</taxon>
        <taxon>Oleaceae</taxon>
        <taxon>Forsythieae</taxon>
        <taxon>Abeliophyllum</taxon>
    </lineage>
</organism>
<dbReference type="Gene3D" id="3.40.525.10">
    <property type="entry name" value="CRAL-TRIO lipid binding domain"/>
    <property type="match status" value="1"/>
</dbReference>
<dbReference type="InterPro" id="IPR052578">
    <property type="entry name" value="PI_Transfer_CRAL-TRIO"/>
</dbReference>
<dbReference type="CDD" id="cd00170">
    <property type="entry name" value="SEC14"/>
    <property type="match status" value="1"/>
</dbReference>
<feature type="domain" description="CRAL-TRIO" evidence="2">
    <location>
        <begin position="110"/>
        <end position="273"/>
    </location>
</feature>
<feature type="region of interest" description="Disordered" evidence="1">
    <location>
        <begin position="286"/>
        <end position="340"/>
    </location>
</feature>
<dbReference type="PANTHER" id="PTHR45824">
    <property type="entry name" value="GH16843P"/>
    <property type="match status" value="1"/>
</dbReference>
<dbReference type="EMBL" id="JBFOLK010000010">
    <property type="protein sequence ID" value="KAL2480847.1"/>
    <property type="molecule type" value="Genomic_DNA"/>
</dbReference>
<dbReference type="PANTHER" id="PTHR45824:SF18">
    <property type="entry name" value="OS01G0264700 PROTEIN"/>
    <property type="match status" value="1"/>
</dbReference>
<feature type="compositionally biased region" description="Polar residues" evidence="1">
    <location>
        <begin position="293"/>
        <end position="338"/>
    </location>
</feature>